<evidence type="ECO:0000313" key="5">
    <source>
        <dbReference type="Proteomes" id="UP000789396"/>
    </source>
</evidence>
<comment type="caution">
    <text evidence="4">The sequence shown here is derived from an EMBL/GenBank/DDBJ whole genome shotgun (WGS) entry which is preliminary data.</text>
</comment>
<dbReference type="EMBL" id="CAJVPZ010007516">
    <property type="protein sequence ID" value="CAG8587412.1"/>
    <property type="molecule type" value="Genomic_DNA"/>
</dbReference>
<keyword evidence="5" id="KW-1185">Reference proteome</keyword>
<proteinExistence type="predicted"/>
<evidence type="ECO:0000313" key="4">
    <source>
        <dbReference type="EMBL" id="CAG8587412.1"/>
    </source>
</evidence>
<evidence type="ECO:0000256" key="1">
    <source>
        <dbReference type="ARBA" id="ARBA00022603"/>
    </source>
</evidence>
<name>A0A9N9C4H9_9GLOM</name>
<keyword evidence="2" id="KW-0808">Transferase</keyword>
<gene>
    <name evidence="4" type="ORF">RFULGI_LOCUS6099</name>
</gene>
<keyword evidence="1" id="KW-0489">Methyltransferase</keyword>
<dbReference type="OrthoDB" id="2442603at2759"/>
<dbReference type="Proteomes" id="UP000789396">
    <property type="component" value="Unassembled WGS sequence"/>
</dbReference>
<organism evidence="4 5">
    <name type="scientific">Racocetra fulgida</name>
    <dbReference type="NCBI Taxonomy" id="60492"/>
    <lineage>
        <taxon>Eukaryota</taxon>
        <taxon>Fungi</taxon>
        <taxon>Fungi incertae sedis</taxon>
        <taxon>Mucoromycota</taxon>
        <taxon>Glomeromycotina</taxon>
        <taxon>Glomeromycetes</taxon>
        <taxon>Diversisporales</taxon>
        <taxon>Gigasporaceae</taxon>
        <taxon>Racocetra</taxon>
    </lineage>
</organism>
<dbReference type="GO" id="GO:0008170">
    <property type="term" value="F:N-methyltransferase activity"/>
    <property type="evidence" value="ECO:0007669"/>
    <property type="project" value="InterPro"/>
</dbReference>
<evidence type="ECO:0000256" key="2">
    <source>
        <dbReference type="ARBA" id="ARBA00022679"/>
    </source>
</evidence>
<reference evidence="4" key="1">
    <citation type="submission" date="2021-06" db="EMBL/GenBank/DDBJ databases">
        <authorList>
            <person name="Kallberg Y."/>
            <person name="Tangrot J."/>
            <person name="Rosling A."/>
        </authorList>
    </citation>
    <scope>NUCLEOTIDE SEQUENCE</scope>
    <source>
        <strain evidence="4">IN212</strain>
    </source>
</reference>
<sequence>MEPKNYSTIRSLLKKERGEKIAPCVFKVENGQAVKTYLEKEGITYETYQQETSEPVKNLSEHLIAGYEISGRSKNLAREDEDREETIKALELLSLLEDGSVSLVFLDPQYEKADEMPLASQRRNHPHQKPFLLIKSIIEATTQEGDLVVDPCAGSFIVLEACQETEREFLGCDLTFEKMQEYRKTRKSVS</sequence>
<dbReference type="InterPro" id="IPR002941">
    <property type="entry name" value="DNA_methylase_N4/N6"/>
</dbReference>
<dbReference type="Pfam" id="PF01555">
    <property type="entry name" value="N6_N4_Mtase"/>
    <property type="match status" value="1"/>
</dbReference>
<dbReference type="AlphaFoldDB" id="A0A9N9C4H9"/>
<dbReference type="GO" id="GO:0003677">
    <property type="term" value="F:DNA binding"/>
    <property type="evidence" value="ECO:0007669"/>
    <property type="project" value="InterPro"/>
</dbReference>
<dbReference type="InterPro" id="IPR029063">
    <property type="entry name" value="SAM-dependent_MTases_sf"/>
</dbReference>
<protein>
    <submittedName>
        <fullName evidence="4">6441_t:CDS:1</fullName>
    </submittedName>
</protein>
<dbReference type="GO" id="GO:0032259">
    <property type="term" value="P:methylation"/>
    <property type="evidence" value="ECO:0007669"/>
    <property type="project" value="UniProtKB-KW"/>
</dbReference>
<dbReference type="Gene3D" id="3.40.50.150">
    <property type="entry name" value="Vaccinia Virus protein VP39"/>
    <property type="match status" value="1"/>
</dbReference>
<accession>A0A9N9C4H9</accession>
<evidence type="ECO:0000259" key="3">
    <source>
        <dbReference type="Pfam" id="PF01555"/>
    </source>
</evidence>
<feature type="domain" description="DNA methylase N-4/N-6" evidence="3">
    <location>
        <begin position="115"/>
        <end position="177"/>
    </location>
</feature>
<dbReference type="SUPFAM" id="SSF53335">
    <property type="entry name" value="S-adenosyl-L-methionine-dependent methyltransferases"/>
    <property type="match status" value="1"/>
</dbReference>